<keyword evidence="3 4" id="KW-0732">Signal</keyword>
<gene>
    <name evidence="5" type="ORF">BLA60_12635</name>
</gene>
<dbReference type="GO" id="GO:0015768">
    <property type="term" value="P:maltose transport"/>
    <property type="evidence" value="ECO:0007669"/>
    <property type="project" value="TreeGrafter"/>
</dbReference>
<dbReference type="GO" id="GO:1901982">
    <property type="term" value="F:maltose binding"/>
    <property type="evidence" value="ECO:0007669"/>
    <property type="project" value="TreeGrafter"/>
</dbReference>
<dbReference type="PANTHER" id="PTHR30061:SF50">
    <property type="entry name" value="MALTOSE_MALTODEXTRIN-BINDING PERIPLASMIC PROTEIN"/>
    <property type="match status" value="1"/>
</dbReference>
<feature type="chain" id="PRO_5038583545" description="Multiple sugar transport system substrate-binding protein" evidence="4">
    <location>
        <begin position="19"/>
        <end position="412"/>
    </location>
</feature>
<dbReference type="OrthoDB" id="9795467at2"/>
<evidence type="ECO:0000256" key="1">
    <source>
        <dbReference type="ARBA" id="ARBA00008520"/>
    </source>
</evidence>
<dbReference type="EMBL" id="MSIF01000005">
    <property type="protein sequence ID" value="OLF10882.1"/>
    <property type="molecule type" value="Genomic_DNA"/>
</dbReference>
<evidence type="ECO:0000313" key="5">
    <source>
        <dbReference type="EMBL" id="OLF10882.1"/>
    </source>
</evidence>
<keyword evidence="6" id="KW-1185">Reference proteome</keyword>
<evidence type="ECO:0000256" key="2">
    <source>
        <dbReference type="ARBA" id="ARBA00022448"/>
    </source>
</evidence>
<evidence type="ECO:0008006" key="7">
    <source>
        <dbReference type="Google" id="ProtNLM"/>
    </source>
</evidence>
<dbReference type="GO" id="GO:0042956">
    <property type="term" value="P:maltodextrin transmembrane transport"/>
    <property type="evidence" value="ECO:0007669"/>
    <property type="project" value="TreeGrafter"/>
</dbReference>
<keyword evidence="2" id="KW-0813">Transport</keyword>
<dbReference type="PANTHER" id="PTHR30061">
    <property type="entry name" value="MALTOSE-BINDING PERIPLASMIC PROTEIN"/>
    <property type="match status" value="1"/>
</dbReference>
<evidence type="ECO:0000256" key="4">
    <source>
        <dbReference type="SAM" id="SignalP"/>
    </source>
</evidence>
<dbReference type="AlphaFoldDB" id="A0A7Z1AYP3"/>
<organism evidence="5 6">
    <name type="scientific">Actinophytocola xinjiangensis</name>
    <dbReference type="NCBI Taxonomy" id="485602"/>
    <lineage>
        <taxon>Bacteria</taxon>
        <taxon>Bacillati</taxon>
        <taxon>Actinomycetota</taxon>
        <taxon>Actinomycetes</taxon>
        <taxon>Pseudonocardiales</taxon>
        <taxon>Pseudonocardiaceae</taxon>
    </lineage>
</organism>
<sequence>MRKVAAASLALSLGLVVAACGDSGTGDGSSVTMWMYPVIADQEASRTFWTEVEQEFEKANSDIDLTIELQPWDGRQETISTALASGTGFDIVLLSPDQIPQHAEQGSLLPVDDLVADEVDAFLPNAVQALTVDGELYGAPIYHTVVTPMYNKALFAEAGITEPPATWDDLVAAAGPLAAKGIPVLDYPGDPEETLNLTFYPLLWQAGGQVFSDDGKSVAFDEPAGVKALQLLADLNEAGGLPKDAPTTKNTVEGRAFTNGKAAVLQGADLATAQQLITALGEDTAVPIPPLTDDAQVTFGIPGALSVSHATENTDAVATVLKYLSSADTATKLAEASGFFPARTDVQMPAQGPGVEVFAGALEFANPGDAHPAARQVMSILAPQVQAVLLGKKTPEQALADAAAEADPVLAR</sequence>
<proteinExistence type="inferred from homology"/>
<dbReference type="Pfam" id="PF01547">
    <property type="entry name" value="SBP_bac_1"/>
    <property type="match status" value="1"/>
</dbReference>
<evidence type="ECO:0000313" key="6">
    <source>
        <dbReference type="Proteomes" id="UP000185696"/>
    </source>
</evidence>
<dbReference type="SUPFAM" id="SSF53850">
    <property type="entry name" value="Periplasmic binding protein-like II"/>
    <property type="match status" value="1"/>
</dbReference>
<dbReference type="InterPro" id="IPR006059">
    <property type="entry name" value="SBP"/>
</dbReference>
<comment type="caution">
    <text evidence="5">The sequence shown here is derived from an EMBL/GenBank/DDBJ whole genome shotgun (WGS) entry which is preliminary data.</text>
</comment>
<dbReference type="Proteomes" id="UP000185696">
    <property type="component" value="Unassembled WGS sequence"/>
</dbReference>
<comment type="similarity">
    <text evidence="1">Belongs to the bacterial solute-binding protein 1 family.</text>
</comment>
<feature type="signal peptide" evidence="4">
    <location>
        <begin position="1"/>
        <end position="18"/>
    </location>
</feature>
<dbReference type="Gene3D" id="3.40.190.10">
    <property type="entry name" value="Periplasmic binding protein-like II"/>
    <property type="match status" value="1"/>
</dbReference>
<dbReference type="PROSITE" id="PS51257">
    <property type="entry name" value="PROKAR_LIPOPROTEIN"/>
    <property type="match status" value="1"/>
</dbReference>
<dbReference type="RefSeq" id="WP_075133049.1">
    <property type="nucleotide sequence ID" value="NZ_MSIF01000005.1"/>
</dbReference>
<evidence type="ECO:0000256" key="3">
    <source>
        <dbReference type="ARBA" id="ARBA00022729"/>
    </source>
</evidence>
<accession>A0A7Z1AYP3</accession>
<reference evidence="5 6" key="1">
    <citation type="submission" date="2016-12" db="EMBL/GenBank/DDBJ databases">
        <title>The draft genome sequence of Actinophytocola xinjiangensis.</title>
        <authorList>
            <person name="Wang W."/>
            <person name="Yuan L."/>
        </authorList>
    </citation>
    <scope>NUCLEOTIDE SEQUENCE [LARGE SCALE GENOMIC DNA]</scope>
    <source>
        <strain evidence="5 6">CGMCC 4.4663</strain>
    </source>
</reference>
<name>A0A7Z1AYP3_9PSEU</name>
<dbReference type="GO" id="GO:0055052">
    <property type="term" value="C:ATP-binding cassette (ABC) transporter complex, substrate-binding subunit-containing"/>
    <property type="evidence" value="ECO:0007669"/>
    <property type="project" value="TreeGrafter"/>
</dbReference>
<protein>
    <recommendedName>
        <fullName evidence="7">Multiple sugar transport system substrate-binding protein</fullName>
    </recommendedName>
</protein>